<organism evidence="1">
    <name type="scientific">Arion vulgaris</name>
    <dbReference type="NCBI Taxonomy" id="1028688"/>
    <lineage>
        <taxon>Eukaryota</taxon>
        <taxon>Metazoa</taxon>
        <taxon>Spiralia</taxon>
        <taxon>Lophotrochozoa</taxon>
        <taxon>Mollusca</taxon>
        <taxon>Gastropoda</taxon>
        <taxon>Heterobranchia</taxon>
        <taxon>Euthyneura</taxon>
        <taxon>Panpulmonata</taxon>
        <taxon>Eupulmonata</taxon>
        <taxon>Stylommatophora</taxon>
        <taxon>Helicina</taxon>
        <taxon>Arionoidea</taxon>
        <taxon>Arionidae</taxon>
        <taxon>Arion</taxon>
    </lineage>
</organism>
<dbReference type="EMBL" id="HACG01019832">
    <property type="protein sequence ID" value="CEK66697.1"/>
    <property type="molecule type" value="Transcribed_RNA"/>
</dbReference>
<reference evidence="1" key="1">
    <citation type="submission" date="2014-12" db="EMBL/GenBank/DDBJ databases">
        <title>Insight into the proteome of Arion vulgaris.</title>
        <authorList>
            <person name="Aradska J."/>
            <person name="Bulat T."/>
            <person name="Smidak R."/>
            <person name="Sarate P."/>
            <person name="Gangsoo J."/>
            <person name="Sialana F."/>
            <person name="Bilban M."/>
            <person name="Lubec G."/>
        </authorList>
    </citation>
    <scope>NUCLEOTIDE SEQUENCE</scope>
    <source>
        <tissue evidence="1">Skin</tissue>
    </source>
</reference>
<sequence length="63" mass="7134">MNAELVDVSSILHDVLVMQKSCDELTRLVSKSLIIEVLDKDRLDQLQLVSNSMLNDDTSILYL</sequence>
<name>A0A0B6ZE23_9EUPU</name>
<proteinExistence type="predicted"/>
<gene>
    <name evidence="1" type="primary">ORF59808</name>
</gene>
<evidence type="ECO:0000313" key="1">
    <source>
        <dbReference type="EMBL" id="CEK66697.1"/>
    </source>
</evidence>
<dbReference type="AlphaFoldDB" id="A0A0B6ZE23"/>
<accession>A0A0B6ZE23</accession>
<protein>
    <submittedName>
        <fullName evidence="1">Uncharacterized protein</fullName>
    </submittedName>
</protein>